<gene>
    <name evidence="1" type="ORF">DSOL_2379</name>
</gene>
<sequence length="51" mass="5930">MLVPKKYLEKGNKLKNCINFTVNTIVRKKIIKPDTKKLFIGYILFNFIATA</sequence>
<proteinExistence type="predicted"/>
<dbReference type="EMBL" id="MLBF01000015">
    <property type="protein sequence ID" value="OLN31691.1"/>
    <property type="molecule type" value="Genomic_DNA"/>
</dbReference>
<name>A0A1Q8QWH7_9FIRM</name>
<comment type="caution">
    <text evidence="1">The sequence shown here is derived from an EMBL/GenBank/DDBJ whole genome shotgun (WGS) entry which is preliminary data.</text>
</comment>
<protein>
    <submittedName>
        <fullName evidence="1">Uncharacterized protein</fullName>
    </submittedName>
</protein>
<dbReference type="AlphaFoldDB" id="A0A1Q8QWH7"/>
<organism evidence="1 2">
    <name type="scientific">Desulfosporosinus metallidurans</name>
    <dbReference type="NCBI Taxonomy" id="1888891"/>
    <lineage>
        <taxon>Bacteria</taxon>
        <taxon>Bacillati</taxon>
        <taxon>Bacillota</taxon>
        <taxon>Clostridia</taxon>
        <taxon>Eubacteriales</taxon>
        <taxon>Desulfitobacteriaceae</taxon>
        <taxon>Desulfosporosinus</taxon>
    </lineage>
</organism>
<keyword evidence="2" id="KW-1185">Reference proteome</keyword>
<evidence type="ECO:0000313" key="2">
    <source>
        <dbReference type="Proteomes" id="UP000186102"/>
    </source>
</evidence>
<evidence type="ECO:0000313" key="1">
    <source>
        <dbReference type="EMBL" id="OLN31691.1"/>
    </source>
</evidence>
<reference evidence="1 2" key="1">
    <citation type="submission" date="2016-09" db="EMBL/GenBank/DDBJ databases">
        <title>Complete genome of Desulfosporosinus sp. OL.</title>
        <authorList>
            <person name="Mardanov A."/>
            <person name="Beletsky A."/>
            <person name="Panova A."/>
            <person name="Karnachuk O."/>
            <person name="Ravin N."/>
        </authorList>
    </citation>
    <scope>NUCLEOTIDE SEQUENCE [LARGE SCALE GENOMIC DNA]</scope>
    <source>
        <strain evidence="1 2">OL</strain>
    </source>
</reference>
<dbReference type="Proteomes" id="UP000186102">
    <property type="component" value="Unassembled WGS sequence"/>
</dbReference>
<accession>A0A1Q8QWH7</accession>